<reference evidence="12" key="1">
    <citation type="journal article" date="2013" name="Genome Announc.">
        <title>First genome sequence of a syntrophic acetate-oxidizing bacterium, Tepidanaerobacter acetatoxydans strain Re1.</title>
        <authorList>
            <person name="Manzoor S."/>
            <person name="Bongcam-Rudloff E."/>
            <person name="Schnurer A."/>
            <person name="Muller B."/>
        </authorList>
    </citation>
    <scope>NUCLEOTIDE SEQUENCE [LARGE SCALE GENOMIC DNA]</scope>
    <source>
        <strain evidence="12">Re1</strain>
    </source>
</reference>
<organism evidence="11 12">
    <name type="scientific">Tepidanaerobacter acetatoxydans (strain DSM 21804 / JCM 16047 / Re1)</name>
    <dbReference type="NCBI Taxonomy" id="1209989"/>
    <lineage>
        <taxon>Bacteria</taxon>
        <taxon>Bacillati</taxon>
        <taxon>Bacillota</taxon>
        <taxon>Clostridia</taxon>
        <taxon>Thermosediminibacterales</taxon>
        <taxon>Tepidanaerobacteraceae</taxon>
        <taxon>Tepidanaerobacter</taxon>
    </lineage>
</organism>
<keyword evidence="3 8" id="KW-1003">Cell membrane</keyword>
<evidence type="ECO:0000256" key="5">
    <source>
        <dbReference type="ARBA" id="ARBA00022692"/>
    </source>
</evidence>
<proteinExistence type="predicted"/>
<dbReference type="OrthoDB" id="1641940at2"/>
<dbReference type="GO" id="GO:0005886">
    <property type="term" value="C:plasma membrane"/>
    <property type="evidence" value="ECO:0007669"/>
    <property type="project" value="UniProtKB-SubCell"/>
</dbReference>
<dbReference type="GO" id="GO:0009401">
    <property type="term" value="P:phosphoenolpyruvate-dependent sugar phosphotransferase system"/>
    <property type="evidence" value="ECO:0007669"/>
    <property type="project" value="InterPro"/>
</dbReference>
<evidence type="ECO:0000256" key="4">
    <source>
        <dbReference type="ARBA" id="ARBA00022597"/>
    </source>
</evidence>
<dbReference type="InterPro" id="IPR004796">
    <property type="entry name" value="PTS_IIC_cello"/>
</dbReference>
<feature type="transmembrane region" description="Helical" evidence="9">
    <location>
        <begin position="91"/>
        <end position="113"/>
    </location>
</feature>
<keyword evidence="7 8" id="KW-0472">Membrane</keyword>
<feature type="transmembrane region" description="Helical" evidence="9">
    <location>
        <begin position="297"/>
        <end position="325"/>
    </location>
</feature>
<dbReference type="NCBIfam" id="TIGR00410">
    <property type="entry name" value="lacE"/>
    <property type="match status" value="1"/>
</dbReference>
<dbReference type="InterPro" id="IPR003352">
    <property type="entry name" value="PTS_EIIC"/>
</dbReference>
<dbReference type="InterPro" id="IPR004501">
    <property type="entry name" value="PTS_EIIC_3"/>
</dbReference>
<accession>F4LWQ3</accession>
<dbReference type="PROSITE" id="PS51105">
    <property type="entry name" value="PTS_EIIC_TYPE_3"/>
    <property type="match status" value="1"/>
</dbReference>
<dbReference type="Proteomes" id="UP000010802">
    <property type="component" value="Chromosome"/>
</dbReference>
<keyword evidence="6 9" id="KW-1133">Transmembrane helix</keyword>
<evidence type="ECO:0000256" key="8">
    <source>
        <dbReference type="PIRNR" id="PIRNR006351"/>
    </source>
</evidence>
<comment type="function">
    <text evidence="8">The phosphoenolpyruvate-dependent sugar phosphotransferase system (PTS), a major carbohydrate active -transport system, catalyzes the phosphorylation of incoming sugar substrates concomitant with their translocation across the cell membrane.</text>
</comment>
<dbReference type="KEGG" id="tep:TepRe1_1637"/>
<keyword evidence="5 9" id="KW-0812">Transmembrane</keyword>
<dbReference type="InterPro" id="IPR051088">
    <property type="entry name" value="PTS_Sugar-EIIC/EIIB"/>
</dbReference>
<dbReference type="EMBL" id="HF563609">
    <property type="protein sequence ID" value="CDI40805.1"/>
    <property type="molecule type" value="Genomic_DNA"/>
</dbReference>
<feature type="transmembrane region" description="Helical" evidence="9">
    <location>
        <begin position="337"/>
        <end position="357"/>
    </location>
</feature>
<feature type="transmembrane region" description="Helical" evidence="9">
    <location>
        <begin position="199"/>
        <end position="219"/>
    </location>
</feature>
<evidence type="ECO:0000256" key="7">
    <source>
        <dbReference type="ARBA" id="ARBA00023136"/>
    </source>
</evidence>
<keyword evidence="2 8" id="KW-0813">Transport</keyword>
<dbReference type="KEGG" id="tae:TepiRe1_1760"/>
<evidence type="ECO:0000313" key="12">
    <source>
        <dbReference type="Proteomes" id="UP000010802"/>
    </source>
</evidence>
<dbReference type="RefSeq" id="WP_013778697.1">
    <property type="nucleotide sequence ID" value="NC_015519.1"/>
</dbReference>
<dbReference type="Pfam" id="PF02378">
    <property type="entry name" value="PTS_EIIC"/>
    <property type="match status" value="1"/>
</dbReference>
<evidence type="ECO:0000256" key="1">
    <source>
        <dbReference type="ARBA" id="ARBA00004651"/>
    </source>
</evidence>
<evidence type="ECO:0000256" key="2">
    <source>
        <dbReference type="ARBA" id="ARBA00022448"/>
    </source>
</evidence>
<comment type="subcellular location">
    <subcellularLocation>
        <location evidence="1">Cell membrane</location>
        <topology evidence="1">Multi-pass membrane protein</topology>
    </subcellularLocation>
</comment>
<dbReference type="PANTHER" id="PTHR33989:SF4">
    <property type="entry name" value="PTS SYSTEM N,N'-DIACETYLCHITOBIOSE-SPECIFIC EIIC COMPONENT"/>
    <property type="match status" value="1"/>
</dbReference>
<feature type="domain" description="PTS EIIC type-3" evidence="10">
    <location>
        <begin position="15"/>
        <end position="430"/>
    </location>
</feature>
<gene>
    <name evidence="11" type="ordered locus">TEPIRE1_1760</name>
</gene>
<evidence type="ECO:0000256" key="6">
    <source>
        <dbReference type="ARBA" id="ARBA00022989"/>
    </source>
</evidence>
<keyword evidence="4 8" id="KW-0762">Sugar transport</keyword>
<name>F4LWQ3_TEPAE</name>
<keyword evidence="12" id="KW-1185">Reference proteome</keyword>
<dbReference type="PIRSF" id="PIRSF006351">
    <property type="entry name" value="PTS_EIIC-Cellobiose"/>
    <property type="match status" value="1"/>
</dbReference>
<feature type="transmembrane region" description="Helical" evidence="9">
    <location>
        <begin position="363"/>
        <end position="382"/>
    </location>
</feature>
<protein>
    <recommendedName>
        <fullName evidence="8">Permease IIC component</fullName>
    </recommendedName>
</protein>
<keyword evidence="11" id="KW-0808">Transferase</keyword>
<feature type="transmembrane region" description="Helical" evidence="9">
    <location>
        <begin position="413"/>
        <end position="434"/>
    </location>
</feature>
<evidence type="ECO:0000256" key="9">
    <source>
        <dbReference type="SAM" id="Phobius"/>
    </source>
</evidence>
<dbReference type="STRING" id="1209989.TepRe1_1637"/>
<feature type="transmembrane region" description="Helical" evidence="9">
    <location>
        <begin position="38"/>
        <end position="56"/>
    </location>
</feature>
<dbReference type="eggNOG" id="COG1455">
    <property type="taxonomic scope" value="Bacteria"/>
</dbReference>
<dbReference type="AlphaFoldDB" id="F4LWQ3"/>
<dbReference type="HOGENOM" id="CLU_029688_1_0_9"/>
<dbReference type="GO" id="GO:0008982">
    <property type="term" value="F:protein-N(PI)-phosphohistidine-sugar phosphotransferase activity"/>
    <property type="evidence" value="ECO:0007669"/>
    <property type="project" value="UniProtKB-UniRule"/>
</dbReference>
<evidence type="ECO:0000256" key="3">
    <source>
        <dbReference type="ARBA" id="ARBA00022475"/>
    </source>
</evidence>
<dbReference type="PANTHER" id="PTHR33989">
    <property type="match status" value="1"/>
</dbReference>
<evidence type="ECO:0000313" key="11">
    <source>
        <dbReference type="EMBL" id="CDI40805.1"/>
    </source>
</evidence>
<sequence length="451" mass="48834">MPDSKKHLQKIQDILQAKVAPIAGAISSQRHISAVKDGLMFTVPLTILGGFALILAQPPVDPNIIKPVNFFYKFLLGWKEWATVNAQTLMIPYNMTIGLLGLFAVVAIAYNLASSYEMNPLSESISALLTFLAVVAPATIVDTNRPSALFISTDYLGAKGIFTAIIIALLTVEISRFLINKNIKIKMPSNVPPMVSAPFESLIPVVTNIILFLTINQAIINTTGMNIPQAIMTLLSPAIKAIDSLGAIILTSVLTNFLWFFGIHGGAVVQSVIQPFTALNFAENAQALAVGESMPHIFAGGFFNTFINIGGSGAALGLALAILIVAKSAQLKSVFKVAIIPVIFGISEPLVFGVPIIMNPYLFIPIVCAPIVNSVITYFVMSLNLVGKIYISFPFTTPGPIAAFLGTMDWKAVILWCILVIIDTIIYIPFVKLYDIDLQKREARIETEMHI</sequence>
<feature type="transmembrane region" description="Helical" evidence="9">
    <location>
        <begin position="161"/>
        <end position="179"/>
    </location>
</feature>
<feature type="transmembrane region" description="Helical" evidence="9">
    <location>
        <begin position="125"/>
        <end position="141"/>
    </location>
</feature>
<evidence type="ECO:0000259" key="10">
    <source>
        <dbReference type="PROSITE" id="PS51105"/>
    </source>
</evidence>